<evidence type="ECO:0000256" key="2">
    <source>
        <dbReference type="SAM" id="Phobius"/>
    </source>
</evidence>
<feature type="compositionally biased region" description="Acidic residues" evidence="1">
    <location>
        <begin position="453"/>
        <end position="470"/>
    </location>
</feature>
<evidence type="ECO:0000256" key="1">
    <source>
        <dbReference type="SAM" id="MobiDB-lite"/>
    </source>
</evidence>
<feature type="transmembrane region" description="Helical" evidence="2">
    <location>
        <begin position="223"/>
        <end position="244"/>
    </location>
</feature>
<keyword evidence="2" id="KW-1133">Transmembrane helix</keyword>
<accession>A0A8T0QJI2</accession>
<keyword evidence="2" id="KW-0812">Transmembrane</keyword>
<protein>
    <submittedName>
        <fullName evidence="3">Uncharacterized protein</fullName>
    </submittedName>
</protein>
<evidence type="ECO:0000313" key="4">
    <source>
        <dbReference type="Proteomes" id="UP000823388"/>
    </source>
</evidence>
<feature type="transmembrane region" description="Helical" evidence="2">
    <location>
        <begin position="289"/>
        <end position="310"/>
    </location>
</feature>
<feature type="region of interest" description="Disordered" evidence="1">
    <location>
        <begin position="432"/>
        <end position="530"/>
    </location>
</feature>
<keyword evidence="2" id="KW-0472">Membrane</keyword>
<evidence type="ECO:0000313" key="3">
    <source>
        <dbReference type="EMBL" id="KAG2573358.1"/>
    </source>
</evidence>
<keyword evidence="4" id="KW-1185">Reference proteome</keyword>
<gene>
    <name evidence="3" type="ORF">PVAP13_7KG239800</name>
</gene>
<feature type="transmembrane region" description="Helical" evidence="2">
    <location>
        <begin position="375"/>
        <end position="402"/>
    </location>
</feature>
<feature type="compositionally biased region" description="Acidic residues" evidence="1">
    <location>
        <begin position="505"/>
        <end position="517"/>
    </location>
</feature>
<organism evidence="3 4">
    <name type="scientific">Panicum virgatum</name>
    <name type="common">Blackwell switchgrass</name>
    <dbReference type="NCBI Taxonomy" id="38727"/>
    <lineage>
        <taxon>Eukaryota</taxon>
        <taxon>Viridiplantae</taxon>
        <taxon>Streptophyta</taxon>
        <taxon>Embryophyta</taxon>
        <taxon>Tracheophyta</taxon>
        <taxon>Spermatophyta</taxon>
        <taxon>Magnoliopsida</taxon>
        <taxon>Liliopsida</taxon>
        <taxon>Poales</taxon>
        <taxon>Poaceae</taxon>
        <taxon>PACMAD clade</taxon>
        <taxon>Panicoideae</taxon>
        <taxon>Panicodae</taxon>
        <taxon>Paniceae</taxon>
        <taxon>Panicinae</taxon>
        <taxon>Panicum</taxon>
        <taxon>Panicum sect. Hiantes</taxon>
    </lineage>
</organism>
<feature type="compositionally biased region" description="Basic and acidic residues" evidence="1">
    <location>
        <begin position="471"/>
        <end position="498"/>
    </location>
</feature>
<proteinExistence type="predicted"/>
<dbReference type="Proteomes" id="UP000823388">
    <property type="component" value="Chromosome 7K"/>
</dbReference>
<reference evidence="3" key="1">
    <citation type="submission" date="2020-05" db="EMBL/GenBank/DDBJ databases">
        <title>WGS assembly of Panicum virgatum.</title>
        <authorList>
            <person name="Lovell J.T."/>
            <person name="Jenkins J."/>
            <person name="Shu S."/>
            <person name="Juenger T.E."/>
            <person name="Schmutz J."/>
        </authorList>
    </citation>
    <scope>NUCLEOTIDE SEQUENCE</scope>
    <source>
        <strain evidence="3">AP13</strain>
    </source>
</reference>
<sequence>MAVVVRAASHGAGVVVGAAAAATPASTAPLVLPACAVCCVAASAGGVPSLLAYYVTLGVSLACFAGAVWPDRVGAVLGPLGALARRGALRARADLAADLRRLRAHPATAPACVAVAGCAGGARRWAEARWGEHRDAAGAAWFALRLTGRVVRLAATALLDAACEEARAQAPSVLGYLRGAIHAIRSPASCKKGDEEEGAAVGFVLRDIVCLVGIGFYILGTQFYAACLAAACGLAMLAADWIYLPDDDDDDGEAGTTGDGAGGADGSTTQQREGDAAGEARLDVQESWLFLRVLTIVAFCFDALLLHVTLGPRPIELAFLALWNFEVLSVGRQAGLTPDDGEGAEGPAAEGVDGAVGRWRCGAMAVLAASGVKIFVIYLVLGFYLAALSFLWLCVMADLLLLEEDSFLVLEMDESGDDEDREEELAGIGEDITVGADEGADENRAQHSSTSSSEDEEEANASSSEDEEEGCAVKEHCDTSSSEEREHLEEQRREEPDGSSRVSTDEDDSWDLVEIDPEMPAKDNCGANRKPSRLLFPMELKIPTE</sequence>
<feature type="compositionally biased region" description="Gly residues" evidence="1">
    <location>
        <begin position="255"/>
        <end position="265"/>
    </location>
</feature>
<name>A0A8T0QJI2_PANVG</name>
<feature type="region of interest" description="Disordered" evidence="1">
    <location>
        <begin position="249"/>
        <end position="277"/>
    </location>
</feature>
<dbReference type="AlphaFoldDB" id="A0A8T0QJI2"/>
<feature type="transmembrane region" description="Helical" evidence="2">
    <location>
        <begin position="51"/>
        <end position="69"/>
    </location>
</feature>
<dbReference type="EMBL" id="CM029049">
    <property type="protein sequence ID" value="KAG2573358.1"/>
    <property type="molecule type" value="Genomic_DNA"/>
</dbReference>
<comment type="caution">
    <text evidence="3">The sequence shown here is derived from an EMBL/GenBank/DDBJ whole genome shotgun (WGS) entry which is preliminary data.</text>
</comment>